<dbReference type="GO" id="GO:0005737">
    <property type="term" value="C:cytoplasm"/>
    <property type="evidence" value="ECO:0007669"/>
    <property type="project" value="TreeGrafter"/>
</dbReference>
<dbReference type="CDD" id="cd00148">
    <property type="entry name" value="PROF"/>
    <property type="match status" value="1"/>
</dbReference>
<feature type="region of interest" description="Disordered" evidence="9">
    <location>
        <begin position="76"/>
        <end position="129"/>
    </location>
</feature>
<name>A0A8C3HLB7_CHRPI</name>
<dbReference type="SUPFAM" id="SSF55770">
    <property type="entry name" value="Profilin (actin-binding protein)"/>
    <property type="match status" value="1"/>
</dbReference>
<dbReference type="GO" id="GO:0005856">
    <property type="term" value="C:cytoskeleton"/>
    <property type="evidence" value="ECO:0007669"/>
    <property type="project" value="UniProtKB-SubCell"/>
</dbReference>
<evidence type="ECO:0000256" key="3">
    <source>
        <dbReference type="ARBA" id="ARBA00022490"/>
    </source>
</evidence>
<evidence type="ECO:0000256" key="4">
    <source>
        <dbReference type="ARBA" id="ARBA00022990"/>
    </source>
</evidence>
<dbReference type="FunFam" id="3.30.450.30:FF:000006">
    <property type="entry name" value="Profilin"/>
    <property type="match status" value="1"/>
</dbReference>
<dbReference type="Gene3D" id="3.30.450.30">
    <property type="entry name" value="Dynein light chain 2a, cytoplasmic"/>
    <property type="match status" value="1"/>
</dbReference>
<dbReference type="Ensembl" id="ENSCPBT00000023574.1">
    <property type="protein sequence ID" value="ENSCPBP00000020034.1"/>
    <property type="gene ID" value="ENSCPBG00000014415.1"/>
</dbReference>
<dbReference type="AlphaFoldDB" id="A0A8C3HLB7"/>
<dbReference type="GeneTree" id="ENSGT00940000153664"/>
<evidence type="ECO:0000256" key="8">
    <source>
        <dbReference type="RuleBase" id="RU003909"/>
    </source>
</evidence>
<accession>A0A8C3HLB7</accession>
<dbReference type="InterPro" id="IPR048278">
    <property type="entry name" value="PFN"/>
</dbReference>
<protein>
    <recommendedName>
        <fullName evidence="8">Profilin</fullName>
    </recommendedName>
</protein>
<evidence type="ECO:0000313" key="10">
    <source>
        <dbReference type="Ensembl" id="ENSCPBP00000020034.1"/>
    </source>
</evidence>
<dbReference type="Proteomes" id="UP000694380">
    <property type="component" value="Unplaced"/>
</dbReference>
<keyword evidence="11" id="KW-1185">Reference proteome</keyword>
<dbReference type="PANTHER" id="PTHR13936:SF15">
    <property type="entry name" value="PROFILIN-2"/>
    <property type="match status" value="1"/>
</dbReference>
<comment type="similarity">
    <text evidence="2 8">Belongs to the profilin family.</text>
</comment>
<feature type="compositionally biased region" description="Basic and acidic residues" evidence="9">
    <location>
        <begin position="76"/>
        <end position="85"/>
    </location>
</feature>
<proteinExistence type="inferred from homology"/>
<evidence type="ECO:0000256" key="9">
    <source>
        <dbReference type="SAM" id="MobiDB-lite"/>
    </source>
</evidence>
<keyword evidence="6" id="KW-0206">Cytoskeleton</keyword>
<gene>
    <name evidence="10" type="primary">PFN2</name>
</gene>
<evidence type="ECO:0000256" key="2">
    <source>
        <dbReference type="ARBA" id="ARBA00010058"/>
    </source>
</evidence>
<dbReference type="GO" id="GO:0032233">
    <property type="term" value="P:positive regulation of actin filament bundle assembly"/>
    <property type="evidence" value="ECO:0007669"/>
    <property type="project" value="TreeGrafter"/>
</dbReference>
<evidence type="ECO:0000256" key="1">
    <source>
        <dbReference type="ARBA" id="ARBA00004245"/>
    </source>
</evidence>
<dbReference type="InterPro" id="IPR036140">
    <property type="entry name" value="PFN_sf"/>
</dbReference>
<sequence>ERPQSNLPSTAIGATTRLFSPLPPVCSTGARLAICHPVQGESGNHCPGSWVIRAVTHTDCLPCRLAGLLRGREPCQADPTGERTRGQAPPPPCFAGSCHESPPPPISPAPSSSTLPAPAPSPTYPSAGAVARRKDSRSCSAFFPHPSPVRCSCCGGSERRGRGEGEQQQRGGGGPAPSPLPVAGRALLAAGLGCRFARACETAAAAALRSSARLRQAKTMAGWQSYVDNLMCDGCCQEAAIVGYCDAKYVWAATAGGIFQSITPIEIDMIVGKDREGFFTNGLTLGAKKCSVIRDSLYVDSECTMDIRTKSHGGEPTYNVAVGRAGRVLVFVMGKEGVHGGGLNKKAYSMAKYLRDSGF</sequence>
<keyword evidence="5 8" id="KW-0009">Actin-binding</keyword>
<dbReference type="PANTHER" id="PTHR13936">
    <property type="entry name" value="PROFILIN"/>
    <property type="match status" value="1"/>
</dbReference>
<reference evidence="10" key="2">
    <citation type="submission" date="2025-09" db="UniProtKB">
        <authorList>
            <consortium name="Ensembl"/>
        </authorList>
    </citation>
    <scope>IDENTIFICATION</scope>
</reference>
<dbReference type="InterPro" id="IPR005455">
    <property type="entry name" value="PFN_euk"/>
</dbReference>
<organism evidence="10 11">
    <name type="scientific">Chrysemys picta bellii</name>
    <name type="common">Western painted turtle</name>
    <name type="synonym">Emys bellii</name>
    <dbReference type="NCBI Taxonomy" id="8478"/>
    <lineage>
        <taxon>Eukaryota</taxon>
        <taxon>Metazoa</taxon>
        <taxon>Chordata</taxon>
        <taxon>Craniata</taxon>
        <taxon>Vertebrata</taxon>
        <taxon>Euteleostomi</taxon>
        <taxon>Archelosauria</taxon>
        <taxon>Testudinata</taxon>
        <taxon>Testudines</taxon>
        <taxon>Cryptodira</taxon>
        <taxon>Durocryptodira</taxon>
        <taxon>Testudinoidea</taxon>
        <taxon>Emydidae</taxon>
        <taxon>Chrysemys</taxon>
    </lineage>
</organism>
<evidence type="ECO:0000256" key="6">
    <source>
        <dbReference type="ARBA" id="ARBA00023212"/>
    </source>
</evidence>
<reference evidence="10" key="1">
    <citation type="submission" date="2025-08" db="UniProtKB">
        <authorList>
            <consortium name="Ensembl"/>
        </authorList>
    </citation>
    <scope>IDENTIFICATION</scope>
</reference>
<dbReference type="GO" id="GO:0003779">
    <property type="term" value="F:actin binding"/>
    <property type="evidence" value="ECO:0007669"/>
    <property type="project" value="UniProtKB-KW"/>
</dbReference>
<keyword evidence="4" id="KW-0007">Acetylation</keyword>
<comment type="subcellular location">
    <subcellularLocation>
        <location evidence="1">Cytoplasm</location>
        <location evidence="1">Cytoskeleton</location>
    </subcellularLocation>
</comment>
<dbReference type="GO" id="GO:0030036">
    <property type="term" value="P:actin cytoskeleton organization"/>
    <property type="evidence" value="ECO:0007669"/>
    <property type="project" value="InterPro"/>
</dbReference>
<evidence type="ECO:0000256" key="5">
    <source>
        <dbReference type="ARBA" id="ARBA00023203"/>
    </source>
</evidence>
<comment type="function">
    <text evidence="7">Binds to actin and affects the structure of the cytoskeleton. At high concentrations, profilin prevents the polymerization of actin, whereas it enhances it at low concentrations. By binding to PIP2, it inhibits the formation of IP3 and DG.</text>
</comment>
<dbReference type="GO" id="GO:0030833">
    <property type="term" value="P:regulation of actin filament polymerization"/>
    <property type="evidence" value="ECO:0007669"/>
    <property type="project" value="TreeGrafter"/>
</dbReference>
<dbReference type="SMART" id="SM00392">
    <property type="entry name" value="PROF"/>
    <property type="match status" value="1"/>
</dbReference>
<keyword evidence="3" id="KW-0963">Cytoplasm</keyword>
<dbReference type="PRINTS" id="PR01639">
    <property type="entry name" value="PROFILINMAML"/>
</dbReference>
<evidence type="ECO:0000256" key="7">
    <source>
        <dbReference type="ARBA" id="ARBA00025549"/>
    </source>
</evidence>
<evidence type="ECO:0000313" key="11">
    <source>
        <dbReference type="Proteomes" id="UP000694380"/>
    </source>
</evidence>
<dbReference type="InterPro" id="IPR005454">
    <property type="entry name" value="Profilin1/2/3_vertebrate"/>
</dbReference>
<dbReference type="Pfam" id="PF00235">
    <property type="entry name" value="Profilin"/>
    <property type="match status" value="1"/>
</dbReference>